<dbReference type="GO" id="GO:0016887">
    <property type="term" value="F:ATP hydrolysis activity"/>
    <property type="evidence" value="ECO:0007669"/>
    <property type="project" value="InterPro"/>
</dbReference>
<keyword evidence="3" id="KW-0067">ATP-binding</keyword>
<comment type="caution">
    <text evidence="6">The sequence shown here is derived from an EMBL/GenBank/DDBJ whole genome shotgun (WGS) entry which is preliminary data.</text>
</comment>
<dbReference type="InterPro" id="IPR050221">
    <property type="entry name" value="26S_Proteasome_ATPase"/>
</dbReference>
<dbReference type="SMART" id="SM00382">
    <property type="entry name" value="AAA"/>
    <property type="match status" value="1"/>
</dbReference>
<dbReference type="EMBL" id="VWRR01000006">
    <property type="protein sequence ID" value="KAF6003561.1"/>
    <property type="molecule type" value="Genomic_DNA"/>
</dbReference>
<gene>
    <name evidence="6" type="ORF">F1559_002644</name>
</gene>
<dbReference type="OrthoDB" id="5925at2759"/>
<keyword evidence="2" id="KW-0547">Nucleotide-binding</keyword>
<evidence type="ECO:0000256" key="4">
    <source>
        <dbReference type="SAM" id="MobiDB-lite"/>
    </source>
</evidence>
<accession>A0A7J7IMM4</accession>
<dbReference type="Proteomes" id="UP000530660">
    <property type="component" value="Unassembled WGS sequence"/>
</dbReference>
<evidence type="ECO:0000259" key="5">
    <source>
        <dbReference type="SMART" id="SM00382"/>
    </source>
</evidence>
<comment type="similarity">
    <text evidence="1">Belongs to the AAA ATPase family.</text>
</comment>
<feature type="domain" description="AAA+ ATPase" evidence="5">
    <location>
        <begin position="360"/>
        <end position="534"/>
    </location>
</feature>
<dbReference type="SUPFAM" id="SSF52540">
    <property type="entry name" value="P-loop containing nucleoside triphosphate hydrolases"/>
    <property type="match status" value="1"/>
</dbReference>
<organism evidence="6 7">
    <name type="scientific">Cyanidiococcus yangmingshanensis</name>
    <dbReference type="NCBI Taxonomy" id="2690220"/>
    <lineage>
        <taxon>Eukaryota</taxon>
        <taxon>Rhodophyta</taxon>
        <taxon>Bangiophyceae</taxon>
        <taxon>Cyanidiales</taxon>
        <taxon>Cyanidiaceae</taxon>
        <taxon>Cyanidiococcus</taxon>
    </lineage>
</organism>
<dbReference type="PANTHER" id="PTHR23073">
    <property type="entry name" value="26S PROTEASOME REGULATORY SUBUNIT"/>
    <property type="match status" value="1"/>
</dbReference>
<proteinExistence type="inferred from homology"/>
<evidence type="ECO:0000256" key="3">
    <source>
        <dbReference type="ARBA" id="ARBA00022840"/>
    </source>
</evidence>
<evidence type="ECO:0000313" key="7">
    <source>
        <dbReference type="Proteomes" id="UP000530660"/>
    </source>
</evidence>
<dbReference type="InterPro" id="IPR003959">
    <property type="entry name" value="ATPase_AAA_core"/>
</dbReference>
<evidence type="ECO:0000313" key="6">
    <source>
        <dbReference type="EMBL" id="KAF6003561.1"/>
    </source>
</evidence>
<dbReference type="InterPro" id="IPR027417">
    <property type="entry name" value="P-loop_NTPase"/>
</dbReference>
<dbReference type="Gene3D" id="3.40.50.300">
    <property type="entry name" value="P-loop containing nucleotide triphosphate hydrolases"/>
    <property type="match status" value="1"/>
</dbReference>
<name>A0A7J7IMM4_9RHOD</name>
<feature type="region of interest" description="Disordered" evidence="4">
    <location>
        <begin position="238"/>
        <end position="279"/>
    </location>
</feature>
<dbReference type="Pfam" id="PF00004">
    <property type="entry name" value="AAA"/>
    <property type="match status" value="1"/>
</dbReference>
<dbReference type="CDD" id="cd19481">
    <property type="entry name" value="RecA-like_protease"/>
    <property type="match status" value="1"/>
</dbReference>
<dbReference type="GO" id="GO:0005524">
    <property type="term" value="F:ATP binding"/>
    <property type="evidence" value="ECO:0007669"/>
    <property type="project" value="UniProtKB-KW"/>
</dbReference>
<dbReference type="InterPro" id="IPR003593">
    <property type="entry name" value="AAA+_ATPase"/>
</dbReference>
<evidence type="ECO:0000256" key="2">
    <source>
        <dbReference type="ARBA" id="ARBA00022741"/>
    </source>
</evidence>
<protein>
    <recommendedName>
        <fullName evidence="5">AAA+ ATPase domain-containing protein</fullName>
    </recommendedName>
</protein>
<feature type="compositionally biased region" description="Basic and acidic residues" evidence="4">
    <location>
        <begin position="244"/>
        <end position="254"/>
    </location>
</feature>
<feature type="compositionally biased region" description="Low complexity" evidence="4">
    <location>
        <begin position="258"/>
        <end position="267"/>
    </location>
</feature>
<keyword evidence="7" id="KW-1185">Reference proteome</keyword>
<dbReference type="AlphaFoldDB" id="A0A7J7IMM4"/>
<evidence type="ECO:0000256" key="1">
    <source>
        <dbReference type="ARBA" id="ARBA00006914"/>
    </source>
</evidence>
<sequence>MRRTLVLWQRLCSLLSFQKPRPLPGTKPRWSSGRLPLVVFSVASVGVTSYWVHDRLFQQRHWLYSDLLNGSGDRFLHPVRASWNEAADNKASAGLSWRLLEERLRIEERKLRGPLPEFQIYTAADGKKSFKLMLRLQDSNEKHLAVRRAAPGDDLLAAFATVLETLQESSLRIPRVTAQSSATSTTVTAQGPQGELLHVFLPHVGGFAAELCYSKPPEHSALSDQEITALVEAYRTTARGLSTSEREPRHRIEQDAGSSSKSSSSLESSKRPWRRSRDDVRMRIVQEKLEAMGVDVYLPPTSPGRENENGAEYRDIDWGALAGYENIKQSIEASLVLPLRHGEVYDDIAKGTRREFTPNRPRALLFAGPPGCGKTSTARIIAEQAEVPFIHVTLESVVSRFYGASEKQLSSIFDLALELGGAILFIDEVDALGTSRDRGEIHEATRRTLSVLLRRLDGLHREAGKRPKPQSRFYEDNPFGSLPSLPSAPSSANGDVSEDADAWFVVIAATNRMQDLDQALLSRFDIVLEFPLPDFSTRQSIYEMYAKHLKPEDVRKLATATEGLSPRAIHDSCLEAERQWAAGIIRGQHPRNSLPDVCAYLTALEFRSERLLRDAGSVVGPHSGTSDMFGPGATHYIHLPSVGRSFAANQV</sequence>
<reference evidence="6 7" key="1">
    <citation type="journal article" date="2020" name="J. Phycol.">
        <title>Comparative genome analysis reveals Cyanidiococcus gen. nov., a new extremophilic red algal genus sister to Cyanidioschyzon (Cyanidioschyzonaceae, Rhodophyta).</title>
        <authorList>
            <person name="Liu S.-L."/>
            <person name="Chiang Y.-R."/>
            <person name="Yoon H.S."/>
            <person name="Fu H.-Y."/>
        </authorList>
    </citation>
    <scope>NUCLEOTIDE SEQUENCE [LARGE SCALE GENOMIC DNA]</scope>
    <source>
        <strain evidence="6 7">THAL066</strain>
    </source>
</reference>